<comment type="caution">
    <text evidence="8">The sequence shown here is derived from an EMBL/GenBank/DDBJ whole genome shotgun (WGS) entry which is preliminary data.</text>
</comment>
<evidence type="ECO:0000256" key="3">
    <source>
        <dbReference type="ARBA" id="ARBA00022723"/>
    </source>
</evidence>
<evidence type="ECO:0000256" key="6">
    <source>
        <dbReference type="ARBA" id="ARBA00045074"/>
    </source>
</evidence>
<dbReference type="AlphaFoldDB" id="A0A7Y2RB00"/>
<protein>
    <submittedName>
        <fullName evidence="8">4-hydroxy-2-oxoheptanedioate aldolase</fullName>
        <ecNumber evidence="8">4.1.2.52</ecNumber>
    </submittedName>
</protein>
<sequence>MPAPKNTFKSALAERRPQIGLWLALANPYTAEILGGAGYDWLLIDGEHAPNDIPLMTAQLQALKGSPSHPVIRAPIGEVWILKQILDIGAQTVLVPMIESGDQARAMVRAVRYPPHGVRGVGAALARASAFNRIPDYLQTANDEVCLLLQIESRAGLAALDDIATTDGVDGVFIGPADLAADMGHLGRPGDSEVQQAVEAALIRIQSYGKAAGILTADQSLAKRYLELGATFVAIGNDVGLLANGASRLLSDFQKASAAGHGSSAATTKVY</sequence>
<dbReference type="PANTHER" id="PTHR30502:SF0">
    <property type="entry name" value="PHOSPHOENOLPYRUVATE CARBOXYLASE FAMILY PROTEIN"/>
    <property type="match status" value="1"/>
</dbReference>
<keyword evidence="5" id="KW-0670">Pyruvate</keyword>
<dbReference type="InterPro" id="IPR050251">
    <property type="entry name" value="HpcH-HpaI_aldolase"/>
</dbReference>
<keyword evidence="3" id="KW-0479">Metal-binding</keyword>
<dbReference type="FunFam" id="3.20.20.60:FF:000004">
    <property type="entry name" value="5-keto-4-deoxy-D-glucarate aldolase"/>
    <property type="match status" value="1"/>
</dbReference>
<evidence type="ECO:0000259" key="7">
    <source>
        <dbReference type="Pfam" id="PF03328"/>
    </source>
</evidence>
<comment type="catalytic activity">
    <reaction evidence="6">
        <text>D-glyceraldehyde + pyruvate = 2-dehydro-3-deoxy-L-galactonate</text>
        <dbReference type="Rhea" id="RHEA:80055"/>
        <dbReference type="ChEBI" id="CHEBI:15361"/>
        <dbReference type="ChEBI" id="CHEBI:17378"/>
        <dbReference type="ChEBI" id="CHEBI:75545"/>
    </reaction>
</comment>
<feature type="domain" description="HpcH/HpaI aldolase/citrate lyase" evidence="7">
    <location>
        <begin position="18"/>
        <end position="244"/>
    </location>
</feature>
<gene>
    <name evidence="8" type="primary">hpaI</name>
    <name evidence="8" type="ORF">HLI17_31105</name>
</gene>
<name>A0A7Y2RB00_9HYPH</name>
<dbReference type="Pfam" id="PF03328">
    <property type="entry name" value="HpcH_HpaI"/>
    <property type="match status" value="1"/>
</dbReference>
<dbReference type="InterPro" id="IPR012689">
    <property type="entry name" value="HpaI"/>
</dbReference>
<comment type="similarity">
    <text evidence="2">Belongs to the HpcH/HpaI aldolase family.</text>
</comment>
<accession>A0A7Y2RB00</accession>
<evidence type="ECO:0000256" key="1">
    <source>
        <dbReference type="ARBA" id="ARBA00001968"/>
    </source>
</evidence>
<dbReference type="InterPro" id="IPR005000">
    <property type="entry name" value="Aldolase/citrate-lyase_domain"/>
</dbReference>
<comment type="cofactor">
    <cofactor evidence="1">
        <name>a divalent metal cation</name>
        <dbReference type="ChEBI" id="CHEBI:60240"/>
    </cofactor>
</comment>
<proteinExistence type="inferred from homology"/>
<dbReference type="GO" id="GO:0046872">
    <property type="term" value="F:metal ion binding"/>
    <property type="evidence" value="ECO:0007669"/>
    <property type="project" value="UniProtKB-KW"/>
</dbReference>
<dbReference type="RefSeq" id="WP_170282760.1">
    <property type="nucleotide sequence ID" value="NZ_JABEQY010000043.1"/>
</dbReference>
<evidence type="ECO:0000313" key="8">
    <source>
        <dbReference type="EMBL" id="NNH67651.1"/>
    </source>
</evidence>
<dbReference type="EMBL" id="JABEQY010000043">
    <property type="protein sequence ID" value="NNH67651.1"/>
    <property type="molecule type" value="Genomic_DNA"/>
</dbReference>
<dbReference type="GO" id="GO:0016832">
    <property type="term" value="F:aldehyde-lyase activity"/>
    <property type="evidence" value="ECO:0007669"/>
    <property type="project" value="TreeGrafter"/>
</dbReference>
<evidence type="ECO:0000256" key="5">
    <source>
        <dbReference type="ARBA" id="ARBA00023317"/>
    </source>
</evidence>
<dbReference type="NCBIfam" id="TIGR02311">
    <property type="entry name" value="HpaI"/>
    <property type="match status" value="1"/>
</dbReference>
<dbReference type="GO" id="GO:0010124">
    <property type="term" value="P:phenylacetate catabolic process"/>
    <property type="evidence" value="ECO:0007669"/>
    <property type="project" value="InterPro"/>
</dbReference>
<evidence type="ECO:0000313" key="9">
    <source>
        <dbReference type="Proteomes" id="UP000530654"/>
    </source>
</evidence>
<evidence type="ECO:0000256" key="2">
    <source>
        <dbReference type="ARBA" id="ARBA00005568"/>
    </source>
</evidence>
<dbReference type="EC" id="4.1.2.52" evidence="8"/>
<dbReference type="InterPro" id="IPR040442">
    <property type="entry name" value="Pyrv_kinase-like_dom_sf"/>
</dbReference>
<reference evidence="8 9" key="1">
    <citation type="submission" date="2020-04" db="EMBL/GenBank/DDBJ databases">
        <title>Rhizobium bacterial biofertilizers improve the content of phenolic compounds of Lactuca sativa L. under non-saline and saline-stress conditions.</title>
        <authorList>
            <person name="Ayuso-Calles M."/>
            <person name="Garcia-Estevez I."/>
            <person name="Jimenez-Gomez A."/>
            <person name="Flores-Felix J.D."/>
            <person name="Escribano-Bailon M."/>
            <person name="Rivas R."/>
        </authorList>
    </citation>
    <scope>NUCLEOTIDE SEQUENCE [LARGE SCALE GENOMIC DNA]</scope>
    <source>
        <strain evidence="8 9">GPTR02</strain>
    </source>
</reference>
<evidence type="ECO:0000256" key="4">
    <source>
        <dbReference type="ARBA" id="ARBA00023239"/>
    </source>
</evidence>
<dbReference type="PANTHER" id="PTHR30502">
    <property type="entry name" value="2-KETO-3-DEOXY-L-RHAMNONATE ALDOLASE"/>
    <property type="match status" value="1"/>
</dbReference>
<dbReference type="GO" id="GO:0005737">
    <property type="term" value="C:cytoplasm"/>
    <property type="evidence" value="ECO:0007669"/>
    <property type="project" value="TreeGrafter"/>
</dbReference>
<dbReference type="Proteomes" id="UP000530654">
    <property type="component" value="Unassembled WGS sequence"/>
</dbReference>
<organism evidence="8 9">
    <name type="scientific">Rhizobium laguerreae</name>
    <dbReference type="NCBI Taxonomy" id="1076926"/>
    <lineage>
        <taxon>Bacteria</taxon>
        <taxon>Pseudomonadati</taxon>
        <taxon>Pseudomonadota</taxon>
        <taxon>Alphaproteobacteria</taxon>
        <taxon>Hyphomicrobiales</taxon>
        <taxon>Rhizobiaceae</taxon>
        <taxon>Rhizobium/Agrobacterium group</taxon>
        <taxon>Rhizobium</taxon>
    </lineage>
</organism>
<dbReference type="Gene3D" id="3.20.20.60">
    <property type="entry name" value="Phosphoenolpyruvate-binding domains"/>
    <property type="match status" value="1"/>
</dbReference>
<keyword evidence="4 8" id="KW-0456">Lyase</keyword>
<dbReference type="InterPro" id="IPR015813">
    <property type="entry name" value="Pyrv/PenolPyrv_kinase-like_dom"/>
</dbReference>
<dbReference type="SUPFAM" id="SSF51621">
    <property type="entry name" value="Phosphoenolpyruvate/pyruvate domain"/>
    <property type="match status" value="1"/>
</dbReference>